<dbReference type="eggNOG" id="COG0277">
    <property type="taxonomic scope" value="Bacteria"/>
</dbReference>
<dbReference type="GO" id="GO:0071949">
    <property type="term" value="F:FAD binding"/>
    <property type="evidence" value="ECO:0007669"/>
    <property type="project" value="InterPro"/>
</dbReference>
<evidence type="ECO:0000256" key="7">
    <source>
        <dbReference type="ARBA" id="ARBA00023002"/>
    </source>
</evidence>
<reference evidence="10 11" key="1">
    <citation type="submission" date="2013-02" db="EMBL/GenBank/DDBJ databases">
        <title>The complete genome sequence of Corynebacterium callunae DSM 20147.</title>
        <authorList>
            <person name="Ruckert C."/>
            <person name="Albersmeier A."/>
            <person name="Kalinowski J."/>
        </authorList>
    </citation>
    <scope>NUCLEOTIDE SEQUENCE [LARGE SCALE GENOMIC DNA]</scope>
    <source>
        <strain evidence="10 11">DSM 20147</strain>
    </source>
</reference>
<keyword evidence="4" id="KW-0812">Transmembrane</keyword>
<dbReference type="RefSeq" id="WP_015650429.1">
    <property type="nucleotide sequence ID" value="NC_020506.1"/>
</dbReference>
<keyword evidence="7" id="KW-0560">Oxidoreductase</keyword>
<evidence type="ECO:0000256" key="3">
    <source>
        <dbReference type="ARBA" id="ARBA00022630"/>
    </source>
</evidence>
<dbReference type="GO" id="GO:0016020">
    <property type="term" value="C:membrane"/>
    <property type="evidence" value="ECO:0007669"/>
    <property type="project" value="UniProtKB-SubCell"/>
</dbReference>
<evidence type="ECO:0000256" key="6">
    <source>
        <dbReference type="ARBA" id="ARBA00022989"/>
    </source>
</evidence>
<feature type="domain" description="FAD-binding PCMH-type" evidence="9">
    <location>
        <begin position="28"/>
        <end position="202"/>
    </location>
</feature>
<dbReference type="InterPro" id="IPR016169">
    <property type="entry name" value="FAD-bd_PCMH_sub2"/>
</dbReference>
<dbReference type="InterPro" id="IPR016166">
    <property type="entry name" value="FAD-bd_PCMH"/>
</dbReference>
<dbReference type="PROSITE" id="PS51387">
    <property type="entry name" value="FAD_PCMH"/>
    <property type="match status" value="1"/>
</dbReference>
<dbReference type="SUPFAM" id="SSF56176">
    <property type="entry name" value="FAD-binding/transporter-associated domain-like"/>
    <property type="match status" value="1"/>
</dbReference>
<dbReference type="STRING" id="1121353.H924_02645"/>
<dbReference type="EMBL" id="CP004354">
    <property type="protein sequence ID" value="AGG65983.1"/>
    <property type="molecule type" value="Genomic_DNA"/>
</dbReference>
<accession>M1UXL2</accession>
<dbReference type="EC" id="1.3.1.72" evidence="2"/>
<dbReference type="PATRIC" id="fig|1121353.3.peg.552"/>
<dbReference type="InterPro" id="IPR006094">
    <property type="entry name" value="Oxid_FAD_bind_N"/>
</dbReference>
<dbReference type="KEGG" id="ccn:H924_02645"/>
<keyword evidence="3" id="KW-0285">Flavoprotein</keyword>
<evidence type="ECO:0000313" key="11">
    <source>
        <dbReference type="Proteomes" id="UP000011760"/>
    </source>
</evidence>
<dbReference type="InterPro" id="IPR040165">
    <property type="entry name" value="Diminuto-like"/>
</dbReference>
<evidence type="ECO:0000256" key="8">
    <source>
        <dbReference type="ARBA" id="ARBA00023136"/>
    </source>
</evidence>
<keyword evidence="11" id="KW-1185">Reference proteome</keyword>
<dbReference type="Gene3D" id="3.30.465.10">
    <property type="match status" value="1"/>
</dbReference>
<dbReference type="OrthoDB" id="5482059at2"/>
<keyword evidence="8" id="KW-0472">Membrane</keyword>
<proteinExistence type="predicted"/>
<dbReference type="PANTHER" id="PTHR10801:SF0">
    <property type="entry name" value="DELTA(24)-STEROL REDUCTASE"/>
    <property type="match status" value="1"/>
</dbReference>
<evidence type="ECO:0000256" key="2">
    <source>
        <dbReference type="ARBA" id="ARBA00012405"/>
    </source>
</evidence>
<comment type="subcellular location">
    <subcellularLocation>
        <location evidence="1">Membrane</location>
        <topology evidence="1">Single-pass membrane protein</topology>
    </subcellularLocation>
</comment>
<protein>
    <recommendedName>
        <fullName evidence="2">Delta(24)-sterol reductase</fullName>
        <ecNumber evidence="2">1.3.1.72</ecNumber>
    </recommendedName>
</protein>
<evidence type="ECO:0000313" key="10">
    <source>
        <dbReference type="EMBL" id="AGG65983.1"/>
    </source>
</evidence>
<dbReference type="PANTHER" id="PTHR10801">
    <property type="entry name" value="24-DEHYDROCHOLESTEROL REDUCTASE"/>
    <property type="match status" value="1"/>
</dbReference>
<dbReference type="Pfam" id="PF01565">
    <property type="entry name" value="FAD_binding_4"/>
    <property type="match status" value="1"/>
</dbReference>
<evidence type="ECO:0000256" key="5">
    <source>
        <dbReference type="ARBA" id="ARBA00022827"/>
    </source>
</evidence>
<name>M1UXL2_9CORY</name>
<evidence type="ECO:0000256" key="1">
    <source>
        <dbReference type="ARBA" id="ARBA00004167"/>
    </source>
</evidence>
<dbReference type="SUPFAM" id="SSF55103">
    <property type="entry name" value="FAD-linked oxidases, C-terminal domain"/>
    <property type="match status" value="1"/>
</dbReference>
<evidence type="ECO:0000259" key="9">
    <source>
        <dbReference type="PROSITE" id="PS51387"/>
    </source>
</evidence>
<organism evidence="10 11">
    <name type="scientific">Corynebacterium callunae DSM 20147</name>
    <dbReference type="NCBI Taxonomy" id="1121353"/>
    <lineage>
        <taxon>Bacteria</taxon>
        <taxon>Bacillati</taxon>
        <taxon>Actinomycetota</taxon>
        <taxon>Actinomycetes</taxon>
        <taxon>Mycobacteriales</taxon>
        <taxon>Corynebacteriaceae</taxon>
        <taxon>Corynebacterium</taxon>
    </lineage>
</organism>
<dbReference type="HOGENOM" id="CLU_048432_0_0_11"/>
<sequence>MSAVVAADSAFFTTLGKLTNSLSIGRGIDAKEITPIGWPAHDAAIKRLSESFAAIAPGERVRLKKKTSNLFRGRSGSAQGLDVSALNGVIEIDAEHSTAEVQGMCTYEDLVDATLAFGLMPLVVPQLKTITLGGAVTGMGVESTSFRNGLPHESVLEMDILTGTGDIVTCSPTENVDLFRGFPNSYGSLGYAVRLKIELEPVLDYVALRYVRFSDLTLLSHTLEEISVDRAFENDKVDYLDGVVFSPTEAYLILGTQTAKPGPTSDYTGDTSFYRALQHDGCIKEDRLSIRDYIWRWDTDWFWCSRAFGVQNPRIRKLWPRDLLRSSVYWKFIGLDRKFNIADRIEKRYGRPARERVVQDVEVTADKVPDFLQWFFESCDIEPVWLCPIRLRHHRDETGAQVRLGAGEILSSAQAIADGAEQHPWPLYPLKRDVTWVNIGFWSSVPVNLLGDDAPEGAFNRSIEKEIAQLGGHKSLYSEAFYSKDDFKKLYGGEIPQLLKARFDPQGRFPGLYEKTVKGA</sequence>
<dbReference type="InterPro" id="IPR036318">
    <property type="entry name" value="FAD-bd_PCMH-like_sf"/>
</dbReference>
<keyword evidence="6" id="KW-1133">Transmembrane helix</keyword>
<dbReference type="Proteomes" id="UP000011760">
    <property type="component" value="Chromosome"/>
</dbReference>
<gene>
    <name evidence="10" type="ORF">H924_02645</name>
</gene>
<keyword evidence="5" id="KW-0274">FAD</keyword>
<dbReference type="GO" id="GO:0050614">
    <property type="term" value="F:Delta24-sterol reductase activity"/>
    <property type="evidence" value="ECO:0007669"/>
    <property type="project" value="UniProtKB-EC"/>
</dbReference>
<dbReference type="InterPro" id="IPR016164">
    <property type="entry name" value="FAD-linked_Oxase-like_C"/>
</dbReference>
<dbReference type="AlphaFoldDB" id="M1UXL2"/>
<evidence type="ECO:0000256" key="4">
    <source>
        <dbReference type="ARBA" id="ARBA00022692"/>
    </source>
</evidence>